<dbReference type="SMART" id="SM00245">
    <property type="entry name" value="TSPc"/>
    <property type="match status" value="1"/>
</dbReference>
<organism evidence="2 3">
    <name type="scientific">Deinococcus cellulosilyticus (strain DSM 18568 / NBRC 106333 / KACC 11606 / 5516J-15)</name>
    <dbReference type="NCBI Taxonomy" id="1223518"/>
    <lineage>
        <taxon>Bacteria</taxon>
        <taxon>Thermotogati</taxon>
        <taxon>Deinococcota</taxon>
        <taxon>Deinococci</taxon>
        <taxon>Deinococcales</taxon>
        <taxon>Deinococcaceae</taxon>
        <taxon>Deinococcus</taxon>
    </lineage>
</organism>
<dbReference type="PANTHER" id="PTHR11261:SF3">
    <property type="entry name" value="RETINOL-BINDING PROTEIN 3"/>
    <property type="match status" value="1"/>
</dbReference>
<dbReference type="GO" id="GO:0008236">
    <property type="term" value="F:serine-type peptidase activity"/>
    <property type="evidence" value="ECO:0007669"/>
    <property type="project" value="InterPro"/>
</dbReference>
<dbReference type="SUPFAM" id="SSF52096">
    <property type="entry name" value="ClpP/crotonase"/>
    <property type="match status" value="1"/>
</dbReference>
<dbReference type="InterPro" id="IPR005151">
    <property type="entry name" value="Tail-specific_protease"/>
</dbReference>
<evidence type="ECO:0000259" key="1">
    <source>
        <dbReference type="SMART" id="SM00245"/>
    </source>
</evidence>
<dbReference type="Pfam" id="PF03572">
    <property type="entry name" value="Peptidase_S41"/>
    <property type="match status" value="1"/>
</dbReference>
<dbReference type="GO" id="GO:0006508">
    <property type="term" value="P:proteolysis"/>
    <property type="evidence" value="ECO:0007669"/>
    <property type="project" value="InterPro"/>
</dbReference>
<evidence type="ECO:0000313" key="3">
    <source>
        <dbReference type="Proteomes" id="UP000321306"/>
    </source>
</evidence>
<evidence type="ECO:0000313" key="2">
    <source>
        <dbReference type="EMBL" id="GEM44778.1"/>
    </source>
</evidence>
<dbReference type="CDD" id="cd07563">
    <property type="entry name" value="Peptidase_S41_IRBP"/>
    <property type="match status" value="1"/>
</dbReference>
<keyword evidence="3" id="KW-1185">Reference proteome</keyword>
<dbReference type="Gene3D" id="3.90.226.10">
    <property type="entry name" value="2-enoyl-CoA Hydratase, Chain A, domain 1"/>
    <property type="match status" value="1"/>
</dbReference>
<comment type="caution">
    <text evidence="2">The sequence shown here is derived from an EMBL/GenBank/DDBJ whole genome shotgun (WGS) entry which is preliminary data.</text>
</comment>
<name>A0A511MWX7_DEIC1</name>
<dbReference type="Pfam" id="PF11918">
    <property type="entry name" value="Peptidase_S41_N"/>
    <property type="match status" value="1"/>
</dbReference>
<feature type="domain" description="Tail specific protease" evidence="1">
    <location>
        <begin position="87"/>
        <end position="284"/>
    </location>
</feature>
<keyword evidence="2" id="KW-0675">Receptor</keyword>
<proteinExistence type="predicted"/>
<dbReference type="AlphaFoldDB" id="A0A511MWX7"/>
<sequence>MLTPEDIDSIVRNAAEKLHSHYVYPDRGEAIAQGLKTHLEQGRFQTCTTPEELSEQVTAVLYELSSDRHVRLRYHAAGAPELSFDPPSEEVIRWWREEERSTNYGFNRLERLKGNIGYLELLSFSPAYFAAETAIAAMQFLTNTDAVIIDLRKNGGGDPEMIQMISSYFFDEVTHLNSFYHRPQDSTQQSWTLPYVPGKRLLKQPIYVLTSSYTFSAAEEFTYNLKNLKRATIIGEVTRGGAHPGGNVKVHDLFTVFVPTGRAINPITGINWEGTGVEPDIQIPAEQALEHAYQDALQKVLASLPEHAAHDRQRKEIFEARQTLVAES</sequence>
<dbReference type="Proteomes" id="UP000321306">
    <property type="component" value="Unassembled WGS sequence"/>
</dbReference>
<accession>A0A511MWX7</accession>
<dbReference type="EMBL" id="BJXB01000001">
    <property type="protein sequence ID" value="GEM44778.1"/>
    <property type="molecule type" value="Genomic_DNA"/>
</dbReference>
<dbReference type="OrthoDB" id="7266775at2"/>
<dbReference type="InterPro" id="IPR029045">
    <property type="entry name" value="ClpP/crotonase-like_dom_sf"/>
</dbReference>
<dbReference type="PANTHER" id="PTHR11261">
    <property type="entry name" value="INTERPHOTORECEPTOR RETINOID-BINDING PROTEIN"/>
    <property type="match status" value="1"/>
</dbReference>
<protein>
    <submittedName>
        <fullName evidence="2">Interphotoreceptor retinoid-binding protein</fullName>
    </submittedName>
</protein>
<reference evidence="2 3" key="1">
    <citation type="submission" date="2019-07" db="EMBL/GenBank/DDBJ databases">
        <title>Whole genome shotgun sequence of Deinococcus cellulosilyticus NBRC 106333.</title>
        <authorList>
            <person name="Hosoyama A."/>
            <person name="Uohara A."/>
            <person name="Ohji S."/>
            <person name="Ichikawa N."/>
        </authorList>
    </citation>
    <scope>NUCLEOTIDE SEQUENCE [LARGE SCALE GENOMIC DNA]</scope>
    <source>
        <strain evidence="2 3">NBRC 106333</strain>
    </source>
</reference>
<dbReference type="Gene3D" id="3.30.750.44">
    <property type="match status" value="1"/>
</dbReference>
<dbReference type="RefSeq" id="WP_146881909.1">
    <property type="nucleotide sequence ID" value="NZ_BJXB01000001.1"/>
</dbReference>
<gene>
    <name evidence="2" type="ORF">DC3_04130</name>
</gene>